<dbReference type="RefSeq" id="WP_264822287.1">
    <property type="nucleotide sequence ID" value="NZ_CP109979.1"/>
</dbReference>
<feature type="compositionally biased region" description="Polar residues" evidence="1">
    <location>
        <begin position="72"/>
        <end position="90"/>
    </location>
</feature>
<feature type="region of interest" description="Disordered" evidence="1">
    <location>
        <begin position="27"/>
        <end position="232"/>
    </location>
</feature>
<proteinExistence type="predicted"/>
<evidence type="ECO:0000256" key="1">
    <source>
        <dbReference type="SAM" id="MobiDB-lite"/>
    </source>
</evidence>
<evidence type="ECO:0000313" key="2">
    <source>
        <dbReference type="EMBL" id="MFC7191188.1"/>
    </source>
</evidence>
<protein>
    <submittedName>
        <fullName evidence="2">Zn-ribbon containing protein</fullName>
    </submittedName>
</protein>
<feature type="compositionally biased region" description="Acidic residues" evidence="1">
    <location>
        <begin position="120"/>
        <end position="136"/>
    </location>
</feature>
<gene>
    <name evidence="2" type="ORF">ACFQL7_16170</name>
</gene>
<dbReference type="Proteomes" id="UP001596417">
    <property type="component" value="Unassembled WGS sequence"/>
</dbReference>
<comment type="caution">
    <text evidence="2">The sequence shown here is derived from an EMBL/GenBank/DDBJ whole genome shotgun (WGS) entry which is preliminary data.</text>
</comment>
<evidence type="ECO:0000313" key="3">
    <source>
        <dbReference type="Proteomes" id="UP001596417"/>
    </source>
</evidence>
<accession>A0ABD5YPS1</accession>
<organism evidence="2 3">
    <name type="scientific">Halocatena marina</name>
    <dbReference type="NCBI Taxonomy" id="2934937"/>
    <lineage>
        <taxon>Archaea</taxon>
        <taxon>Methanobacteriati</taxon>
        <taxon>Methanobacteriota</taxon>
        <taxon>Stenosarchaea group</taxon>
        <taxon>Halobacteria</taxon>
        <taxon>Halobacteriales</taxon>
        <taxon>Natronomonadaceae</taxon>
        <taxon>Halocatena</taxon>
    </lineage>
</organism>
<dbReference type="EMBL" id="JBHTAX010000001">
    <property type="protein sequence ID" value="MFC7191188.1"/>
    <property type="molecule type" value="Genomic_DNA"/>
</dbReference>
<dbReference type="Pfam" id="PF09845">
    <property type="entry name" value="OapC"/>
    <property type="match status" value="1"/>
</dbReference>
<keyword evidence="3" id="KW-1185">Reference proteome</keyword>
<sequence length="291" mass="31137">MPHQCTTCGYVFEDGSKEMLSGCPECSGTTFQFHPADTDVSEIPPDESAAPSPPQSSLAPNGGRVGKHVGRATSTVRGWMSSGSSTTDESGVTEDTTDEDFSAEEPNKLPVKASASDATDSTDETTADAISDDEESNKEHSASRAAIDENGHDADVLAKDGNHSTDGSEDTAQANARSEFVSRDKLPPHSSANSSSSASASTSTSAVDSTRQSPPPSNGRVVREPTGDQPDLEELRKELNDQFESIKILAPGQYELNLMELYNRDEYIIALRENGRYVIQMPESWRGGNDE</sequence>
<dbReference type="InterPro" id="IPR018645">
    <property type="entry name" value="OapC-like"/>
</dbReference>
<feature type="compositionally biased region" description="Basic and acidic residues" evidence="1">
    <location>
        <begin position="137"/>
        <end position="163"/>
    </location>
</feature>
<reference evidence="2 3" key="1">
    <citation type="journal article" date="2019" name="Int. J. Syst. Evol. Microbiol.">
        <title>The Global Catalogue of Microorganisms (GCM) 10K type strain sequencing project: providing services to taxonomists for standard genome sequencing and annotation.</title>
        <authorList>
            <consortium name="The Broad Institute Genomics Platform"/>
            <consortium name="The Broad Institute Genome Sequencing Center for Infectious Disease"/>
            <person name="Wu L."/>
            <person name="Ma J."/>
        </authorList>
    </citation>
    <scope>NUCLEOTIDE SEQUENCE [LARGE SCALE GENOMIC DNA]</scope>
    <source>
        <strain evidence="2 3">RDMS1</strain>
    </source>
</reference>
<feature type="compositionally biased region" description="Acidic residues" evidence="1">
    <location>
        <begin position="91"/>
        <end position="103"/>
    </location>
</feature>
<dbReference type="AlphaFoldDB" id="A0ABD5YPS1"/>
<feature type="compositionally biased region" description="Low complexity" evidence="1">
    <location>
        <begin position="46"/>
        <end position="60"/>
    </location>
</feature>
<feature type="compositionally biased region" description="Low complexity" evidence="1">
    <location>
        <begin position="190"/>
        <end position="206"/>
    </location>
</feature>
<dbReference type="GeneID" id="76200902"/>
<name>A0ABD5YPS1_9EURY</name>